<feature type="transmembrane region" description="Helical" evidence="10">
    <location>
        <begin position="163"/>
        <end position="182"/>
    </location>
</feature>
<dbReference type="PANTHER" id="PTHR32024">
    <property type="entry name" value="TRK SYSTEM POTASSIUM UPTAKE PROTEIN TRKG-RELATED"/>
    <property type="match status" value="1"/>
</dbReference>
<dbReference type="InterPro" id="IPR004772">
    <property type="entry name" value="TrkH"/>
</dbReference>
<evidence type="ECO:0000256" key="7">
    <source>
        <dbReference type="ARBA" id="ARBA00022989"/>
    </source>
</evidence>
<feature type="transmembrane region" description="Helical" evidence="10">
    <location>
        <begin position="348"/>
        <end position="372"/>
    </location>
</feature>
<dbReference type="Pfam" id="PF02386">
    <property type="entry name" value="TrkH"/>
    <property type="match status" value="1"/>
</dbReference>
<feature type="transmembrane region" description="Helical" evidence="10">
    <location>
        <begin position="384"/>
        <end position="402"/>
    </location>
</feature>
<keyword evidence="3" id="KW-1003">Cell membrane</keyword>
<evidence type="ECO:0000256" key="2">
    <source>
        <dbReference type="ARBA" id="ARBA00022448"/>
    </source>
</evidence>
<evidence type="ECO:0000256" key="4">
    <source>
        <dbReference type="ARBA" id="ARBA00022538"/>
    </source>
</evidence>
<dbReference type="AlphaFoldDB" id="A0A940PBN4"/>
<evidence type="ECO:0000256" key="6">
    <source>
        <dbReference type="ARBA" id="ARBA00022958"/>
    </source>
</evidence>
<keyword evidence="5 10" id="KW-0812">Transmembrane</keyword>
<dbReference type="PANTHER" id="PTHR32024:SF1">
    <property type="entry name" value="KTR SYSTEM POTASSIUM UPTAKE PROTEIN B"/>
    <property type="match status" value="1"/>
</dbReference>
<gene>
    <name evidence="11" type="ORF">I6N95_11245</name>
</gene>
<evidence type="ECO:0000313" key="11">
    <source>
        <dbReference type="EMBL" id="MBP1041582.1"/>
    </source>
</evidence>
<proteinExistence type="predicted"/>
<feature type="transmembrane region" description="Helical" evidence="10">
    <location>
        <begin position="52"/>
        <end position="73"/>
    </location>
</feature>
<evidence type="ECO:0000256" key="8">
    <source>
        <dbReference type="ARBA" id="ARBA00023065"/>
    </source>
</evidence>
<dbReference type="RefSeq" id="WP_209527789.1">
    <property type="nucleotide sequence ID" value="NZ_JAEEGA010000006.1"/>
</dbReference>
<feature type="transmembrane region" description="Helical" evidence="10">
    <location>
        <begin position="194"/>
        <end position="213"/>
    </location>
</feature>
<evidence type="ECO:0000256" key="9">
    <source>
        <dbReference type="ARBA" id="ARBA00023136"/>
    </source>
</evidence>
<evidence type="ECO:0000256" key="1">
    <source>
        <dbReference type="ARBA" id="ARBA00004651"/>
    </source>
</evidence>
<keyword evidence="6" id="KW-0630">Potassium</keyword>
<comment type="caution">
    <text evidence="11">The sequence shown here is derived from an EMBL/GenBank/DDBJ whole genome shotgun (WGS) entry which is preliminary data.</text>
</comment>
<reference evidence="11" key="1">
    <citation type="submission" date="2020-12" db="EMBL/GenBank/DDBJ databases">
        <title>Vagococcus allomyrinae sp. nov. and Enterococcus lavae sp. nov., isolated from the larvae of Allomyrina dichotoma.</title>
        <authorList>
            <person name="Lee S.D."/>
        </authorList>
    </citation>
    <scope>NUCLEOTIDE SEQUENCE</scope>
    <source>
        <strain evidence="11">BWB3-3</strain>
    </source>
</reference>
<evidence type="ECO:0000313" key="12">
    <source>
        <dbReference type="Proteomes" id="UP000674938"/>
    </source>
</evidence>
<dbReference type="EMBL" id="JAEEGA010000006">
    <property type="protein sequence ID" value="MBP1041582.1"/>
    <property type="molecule type" value="Genomic_DNA"/>
</dbReference>
<keyword evidence="8" id="KW-0406">Ion transport</keyword>
<feature type="transmembrane region" description="Helical" evidence="10">
    <location>
        <begin position="414"/>
        <end position="433"/>
    </location>
</feature>
<organism evidence="11 12">
    <name type="scientific">Vagococcus allomyrinae</name>
    <dbReference type="NCBI Taxonomy" id="2794353"/>
    <lineage>
        <taxon>Bacteria</taxon>
        <taxon>Bacillati</taxon>
        <taxon>Bacillota</taxon>
        <taxon>Bacilli</taxon>
        <taxon>Lactobacillales</taxon>
        <taxon>Enterococcaceae</taxon>
        <taxon>Vagococcus</taxon>
    </lineage>
</organism>
<keyword evidence="4" id="KW-0633">Potassium transport</keyword>
<accession>A0A940PBN4</accession>
<feature type="transmembrane region" description="Helical" evidence="10">
    <location>
        <begin position="80"/>
        <end position="103"/>
    </location>
</feature>
<dbReference type="GO" id="GO:0015379">
    <property type="term" value="F:potassium:chloride symporter activity"/>
    <property type="evidence" value="ECO:0007669"/>
    <property type="project" value="InterPro"/>
</dbReference>
<evidence type="ECO:0000256" key="10">
    <source>
        <dbReference type="SAM" id="Phobius"/>
    </source>
</evidence>
<name>A0A940PBN4_9ENTE</name>
<dbReference type="Proteomes" id="UP000674938">
    <property type="component" value="Unassembled WGS sequence"/>
</dbReference>
<dbReference type="GO" id="GO:0005886">
    <property type="term" value="C:plasma membrane"/>
    <property type="evidence" value="ECO:0007669"/>
    <property type="project" value="UniProtKB-SubCell"/>
</dbReference>
<protein>
    <submittedName>
        <fullName evidence="11">Trk family potassium uptake protein</fullName>
    </submittedName>
</protein>
<evidence type="ECO:0000256" key="5">
    <source>
        <dbReference type="ARBA" id="ARBA00022692"/>
    </source>
</evidence>
<dbReference type="InterPro" id="IPR003445">
    <property type="entry name" value="Cat_transpt"/>
</dbReference>
<feature type="transmembrane region" description="Helical" evidence="10">
    <location>
        <begin position="295"/>
        <end position="328"/>
    </location>
</feature>
<feature type="transmembrane region" description="Helical" evidence="10">
    <location>
        <begin position="20"/>
        <end position="40"/>
    </location>
</feature>
<keyword evidence="7 10" id="KW-1133">Transmembrane helix</keyword>
<feature type="transmembrane region" description="Helical" evidence="10">
    <location>
        <begin position="233"/>
        <end position="250"/>
    </location>
</feature>
<keyword evidence="9 10" id="KW-0472">Membrane</keyword>
<keyword evidence="2" id="KW-0813">Transport</keyword>
<dbReference type="NCBIfam" id="TIGR00933">
    <property type="entry name" value="2a38"/>
    <property type="match status" value="1"/>
</dbReference>
<comment type="subcellular location">
    <subcellularLocation>
        <location evidence="1">Cell membrane</location>
        <topology evidence="1">Multi-pass membrane protein</topology>
    </subcellularLocation>
</comment>
<sequence length="453" mass="49414">MLKEKKKSRFPKKLSPVQFIVLSFFGVILIGMLLLSLPIASTTGDTNLLDALFVATSSVCVTGLTTVNTAAHWSLFGRGVILCLIEIGGMSFMLMTLFFTMVVGKKINFGTRLVLKEALNLDEHTGVLRLGLYVLKFSFSVQLVGTVLLLVSFGPKYGFWKGLGYSLFHAVSAFCNAGFDLFGDSLESMRQDSYVMMVLAGLIIAGGFGFVVWREVLTWFKTKKMSIHSRLALNVMGGLLVGGFLLFLLIEKNLAAYSEDLSFGQRLVNTFFLTVTPRTAGFNSIPYSDLSDASLIVTMILMFIGGNSGSTAGGLKTSTLGVLGLYAWASIHGREATVYRERTINRKVIMRAFALFFISTAIAICAITLLSMTETIPVGVGIEYVAFEVFSAFGTVGVTMGLTPELTLIGKGVIILLMFIGRVGVYTFLLAVARRQKNNDTLIRYPEENIMVG</sequence>
<keyword evidence="12" id="KW-1185">Reference proteome</keyword>
<evidence type="ECO:0000256" key="3">
    <source>
        <dbReference type="ARBA" id="ARBA00022475"/>
    </source>
</evidence>
<feature type="transmembrane region" description="Helical" evidence="10">
    <location>
        <begin position="130"/>
        <end position="151"/>
    </location>
</feature>